<evidence type="ECO:0000313" key="3">
    <source>
        <dbReference type="EMBL" id="GMA93735.1"/>
    </source>
</evidence>
<accession>A0ABQ6JZI2</accession>
<feature type="region of interest" description="Disordered" evidence="1">
    <location>
        <begin position="247"/>
        <end position="273"/>
    </location>
</feature>
<feature type="transmembrane region" description="Helical" evidence="2">
    <location>
        <begin position="121"/>
        <end position="138"/>
    </location>
</feature>
<reference evidence="4" key="1">
    <citation type="journal article" date="2019" name="Int. J. Syst. Evol. Microbiol.">
        <title>The Global Catalogue of Microorganisms (GCM) 10K type strain sequencing project: providing services to taxonomists for standard genome sequencing and annotation.</title>
        <authorList>
            <consortium name="The Broad Institute Genomics Platform"/>
            <consortium name="The Broad Institute Genome Sequencing Center for Infectious Disease"/>
            <person name="Wu L."/>
            <person name="Ma J."/>
        </authorList>
    </citation>
    <scope>NUCLEOTIDE SEQUENCE [LARGE SCALE GENOMIC DNA]</scope>
    <source>
        <strain evidence="4">NBRC 108894</strain>
    </source>
</reference>
<evidence type="ECO:0008006" key="5">
    <source>
        <dbReference type="Google" id="ProtNLM"/>
    </source>
</evidence>
<keyword evidence="2" id="KW-0472">Membrane</keyword>
<feature type="transmembrane region" description="Helical" evidence="2">
    <location>
        <begin position="150"/>
        <end position="169"/>
    </location>
</feature>
<feature type="transmembrane region" description="Helical" evidence="2">
    <location>
        <begin position="97"/>
        <end position="114"/>
    </location>
</feature>
<proteinExistence type="predicted"/>
<name>A0ABQ6JZI2_9MICO</name>
<evidence type="ECO:0000256" key="1">
    <source>
        <dbReference type="SAM" id="MobiDB-lite"/>
    </source>
</evidence>
<feature type="compositionally biased region" description="Low complexity" evidence="1">
    <location>
        <begin position="253"/>
        <end position="273"/>
    </location>
</feature>
<sequence>MDLIGKERDRLLQRAARVWALSFTFVSFVCIVLPGAIDRDTLFVCLPLYLALGVFQMLMGWMRPVPWALLSAAAGIGILVVAALLPSAPPSVAGESALLELGAAALPAIALVLLTSWWRILLLIVAFLGVVVAVELGVPELGTGLRSGALVVVGWVLASLVGAWILAAVPQAGKRIASIGRAHRAERQASELEAQRRQGARLLHDTVLATLTLLAHSGVGVSPDALRQQASEDAQLLRQLRLGANSNVPERVSTTTSPCPSPTSRCSAPPSSR</sequence>
<evidence type="ECO:0000256" key="2">
    <source>
        <dbReference type="SAM" id="Phobius"/>
    </source>
</evidence>
<protein>
    <recommendedName>
        <fullName evidence="5">Histidine kinase</fullName>
    </recommendedName>
</protein>
<feature type="transmembrane region" description="Helical" evidence="2">
    <location>
        <begin position="41"/>
        <end position="60"/>
    </location>
</feature>
<feature type="transmembrane region" description="Helical" evidence="2">
    <location>
        <begin position="16"/>
        <end position="35"/>
    </location>
</feature>
<keyword evidence="4" id="KW-1185">Reference proteome</keyword>
<dbReference type="EMBL" id="BSVB01000001">
    <property type="protein sequence ID" value="GMA93735.1"/>
    <property type="molecule type" value="Genomic_DNA"/>
</dbReference>
<keyword evidence="2" id="KW-1133">Transmembrane helix</keyword>
<feature type="transmembrane region" description="Helical" evidence="2">
    <location>
        <begin position="67"/>
        <end position="85"/>
    </location>
</feature>
<keyword evidence="2" id="KW-0812">Transmembrane</keyword>
<dbReference type="RefSeq" id="WP_284252664.1">
    <property type="nucleotide sequence ID" value="NZ_BSVB01000001.1"/>
</dbReference>
<comment type="caution">
    <text evidence="3">The sequence shown here is derived from an EMBL/GenBank/DDBJ whole genome shotgun (WGS) entry which is preliminary data.</text>
</comment>
<organism evidence="3 4">
    <name type="scientific">Pseudolysinimonas kribbensis</name>
    <dbReference type="NCBI Taxonomy" id="433641"/>
    <lineage>
        <taxon>Bacteria</taxon>
        <taxon>Bacillati</taxon>
        <taxon>Actinomycetota</taxon>
        <taxon>Actinomycetes</taxon>
        <taxon>Micrococcales</taxon>
        <taxon>Microbacteriaceae</taxon>
        <taxon>Pseudolysinimonas</taxon>
    </lineage>
</organism>
<gene>
    <name evidence="3" type="ORF">GCM10025881_05590</name>
</gene>
<dbReference type="Proteomes" id="UP001157034">
    <property type="component" value="Unassembled WGS sequence"/>
</dbReference>
<evidence type="ECO:0000313" key="4">
    <source>
        <dbReference type="Proteomes" id="UP001157034"/>
    </source>
</evidence>